<dbReference type="EMBL" id="SPUK01000007">
    <property type="protein sequence ID" value="TQV95766.1"/>
    <property type="molecule type" value="Genomic_DNA"/>
</dbReference>
<protein>
    <submittedName>
        <fullName evidence="2">Uncharacterized protein</fullName>
    </submittedName>
</protein>
<sequence>MAFQQRLASTDRLPFAHANCLPACQLSRPSGAANQGPKGRRPGANNLASNHTSPWGIRGPNNKDEAGWAKLLNVLAPGVITGATEGEWRKWILIILQEMKRMLCKFRHALLSGRLSG</sequence>
<gene>
    <name evidence="2" type="ORF">IF1G_05595</name>
</gene>
<dbReference type="Proteomes" id="UP000315783">
    <property type="component" value="Unassembled WGS sequence"/>
</dbReference>
<organism evidence="2 3">
    <name type="scientific">Cordyceps javanica</name>
    <dbReference type="NCBI Taxonomy" id="43265"/>
    <lineage>
        <taxon>Eukaryota</taxon>
        <taxon>Fungi</taxon>
        <taxon>Dikarya</taxon>
        <taxon>Ascomycota</taxon>
        <taxon>Pezizomycotina</taxon>
        <taxon>Sordariomycetes</taxon>
        <taxon>Hypocreomycetidae</taxon>
        <taxon>Hypocreales</taxon>
        <taxon>Cordycipitaceae</taxon>
        <taxon>Cordyceps</taxon>
    </lineage>
</organism>
<feature type="region of interest" description="Disordered" evidence="1">
    <location>
        <begin position="26"/>
        <end position="61"/>
    </location>
</feature>
<evidence type="ECO:0000313" key="3">
    <source>
        <dbReference type="Proteomes" id="UP000315783"/>
    </source>
</evidence>
<proteinExistence type="predicted"/>
<comment type="caution">
    <text evidence="2">The sequence shown here is derived from an EMBL/GenBank/DDBJ whole genome shotgun (WGS) entry which is preliminary data.</text>
</comment>
<evidence type="ECO:0000256" key="1">
    <source>
        <dbReference type="SAM" id="MobiDB-lite"/>
    </source>
</evidence>
<dbReference type="AlphaFoldDB" id="A0A545VZ97"/>
<reference evidence="2 3" key="1">
    <citation type="journal article" date="2019" name="Appl. Microbiol. Biotechnol.">
        <title>Genome sequence of Isaria javanica and comparative genome analysis insights into family S53 peptidase evolution in fungal entomopathogens.</title>
        <authorList>
            <person name="Lin R."/>
            <person name="Zhang X."/>
            <person name="Xin B."/>
            <person name="Zou M."/>
            <person name="Gao Y."/>
            <person name="Qin F."/>
            <person name="Hu Q."/>
            <person name="Xie B."/>
            <person name="Cheng X."/>
        </authorList>
    </citation>
    <scope>NUCLEOTIDE SEQUENCE [LARGE SCALE GENOMIC DNA]</scope>
    <source>
        <strain evidence="2 3">IJ1G</strain>
    </source>
</reference>
<accession>A0A545VZ97</accession>
<name>A0A545VZ97_9HYPO</name>
<keyword evidence="3" id="KW-1185">Reference proteome</keyword>
<evidence type="ECO:0000313" key="2">
    <source>
        <dbReference type="EMBL" id="TQV95766.1"/>
    </source>
</evidence>